<dbReference type="PANTHER" id="PTHR34095">
    <property type="entry name" value="39S RIBOSOMAL PROTEIN L55, MITOCHONDRIAL"/>
    <property type="match status" value="1"/>
</dbReference>
<dbReference type="eggNOG" id="KOG4616">
    <property type="taxonomic scope" value="Eukaryota"/>
</dbReference>
<dbReference type="AlphaFoldDB" id="T1J5Q4"/>
<accession>T1J5Q4</accession>
<name>T1J5Q4_STRMM</name>
<dbReference type="Pfam" id="PF09776">
    <property type="entry name" value="Mitoc_L55"/>
    <property type="match status" value="1"/>
</dbReference>
<dbReference type="HOGENOM" id="CLU_139855_1_0_1"/>
<dbReference type="PhylomeDB" id="T1J5Q4"/>
<dbReference type="InterPro" id="IPR018615">
    <property type="entry name" value="Ribosomal_mL55"/>
</dbReference>
<dbReference type="OMA" id="IRIRYKE"/>
<dbReference type="EnsemblMetazoa" id="SMAR008958-RA">
    <property type="protein sequence ID" value="SMAR008958-PA"/>
    <property type="gene ID" value="SMAR008958"/>
</dbReference>
<reference evidence="2" key="1">
    <citation type="submission" date="2011-05" db="EMBL/GenBank/DDBJ databases">
        <authorList>
            <person name="Richards S.R."/>
            <person name="Qu J."/>
            <person name="Jiang H."/>
            <person name="Jhangiani S.N."/>
            <person name="Agravi P."/>
            <person name="Goodspeed R."/>
            <person name="Gross S."/>
            <person name="Mandapat C."/>
            <person name="Jackson L."/>
            <person name="Mathew T."/>
            <person name="Pu L."/>
            <person name="Thornton R."/>
            <person name="Saada N."/>
            <person name="Wilczek-Boney K.B."/>
            <person name="Lee S."/>
            <person name="Kovar C."/>
            <person name="Wu Y."/>
            <person name="Scherer S.E."/>
            <person name="Worley K.C."/>
            <person name="Muzny D.M."/>
            <person name="Gibbs R."/>
        </authorList>
    </citation>
    <scope>NUCLEOTIDE SEQUENCE</scope>
    <source>
        <strain evidence="2">Brora</strain>
    </source>
</reference>
<sequence length="117" mass="13754">MLAILRTLNKLCSFTLKLYPETCKRWNSNKSSVVKIGRNVFTRMYPTVLVYPNGATIKIRYHEPRKLIKLPFDLNSISASEQMIRLKKKKPKEKIIVEDDIEDAIDFHKYLKISKKL</sequence>
<dbReference type="EMBL" id="JH431866">
    <property type="status" value="NOT_ANNOTATED_CDS"/>
    <property type="molecule type" value="Genomic_DNA"/>
</dbReference>
<protein>
    <recommendedName>
        <fullName evidence="3">39S ribosomal protein L55, mitochondrial</fullName>
    </recommendedName>
</protein>
<evidence type="ECO:0000313" key="2">
    <source>
        <dbReference type="Proteomes" id="UP000014500"/>
    </source>
</evidence>
<reference evidence="1" key="2">
    <citation type="submission" date="2015-02" db="UniProtKB">
        <authorList>
            <consortium name="EnsemblMetazoa"/>
        </authorList>
    </citation>
    <scope>IDENTIFICATION</scope>
</reference>
<proteinExistence type="predicted"/>
<dbReference type="Proteomes" id="UP000014500">
    <property type="component" value="Unassembled WGS sequence"/>
</dbReference>
<dbReference type="Gene3D" id="6.20.130.20">
    <property type="entry name" value="Mitochondrial ribosomal protein L55"/>
    <property type="match status" value="1"/>
</dbReference>
<dbReference type="STRING" id="126957.T1J5Q4"/>
<dbReference type="InterPro" id="IPR044884">
    <property type="entry name" value="Ribosomal_mL55_sf"/>
</dbReference>
<evidence type="ECO:0000313" key="1">
    <source>
        <dbReference type="EnsemblMetazoa" id="SMAR008958-PA"/>
    </source>
</evidence>
<dbReference type="PANTHER" id="PTHR34095:SF1">
    <property type="entry name" value="LARGE RIBOSOMAL SUBUNIT PROTEIN ML55"/>
    <property type="match status" value="1"/>
</dbReference>
<evidence type="ECO:0008006" key="3">
    <source>
        <dbReference type="Google" id="ProtNLM"/>
    </source>
</evidence>
<dbReference type="GO" id="GO:0006412">
    <property type="term" value="P:translation"/>
    <property type="evidence" value="ECO:0007669"/>
    <property type="project" value="TreeGrafter"/>
</dbReference>
<dbReference type="GO" id="GO:0005762">
    <property type="term" value="C:mitochondrial large ribosomal subunit"/>
    <property type="evidence" value="ECO:0007669"/>
    <property type="project" value="InterPro"/>
</dbReference>
<organism evidence="1 2">
    <name type="scientific">Strigamia maritima</name>
    <name type="common">European centipede</name>
    <name type="synonym">Geophilus maritimus</name>
    <dbReference type="NCBI Taxonomy" id="126957"/>
    <lineage>
        <taxon>Eukaryota</taxon>
        <taxon>Metazoa</taxon>
        <taxon>Ecdysozoa</taxon>
        <taxon>Arthropoda</taxon>
        <taxon>Myriapoda</taxon>
        <taxon>Chilopoda</taxon>
        <taxon>Pleurostigmophora</taxon>
        <taxon>Geophilomorpha</taxon>
        <taxon>Linotaeniidae</taxon>
        <taxon>Strigamia</taxon>
    </lineage>
</organism>
<dbReference type="GO" id="GO:0003735">
    <property type="term" value="F:structural constituent of ribosome"/>
    <property type="evidence" value="ECO:0007669"/>
    <property type="project" value="InterPro"/>
</dbReference>
<keyword evidence="2" id="KW-1185">Reference proteome</keyword>